<dbReference type="EMBL" id="CAJVPK010002664">
    <property type="protein sequence ID" value="CAG8616299.1"/>
    <property type="molecule type" value="Genomic_DNA"/>
</dbReference>
<gene>
    <name evidence="1" type="ORF">DEBURN_LOCUS10182</name>
</gene>
<sequence length="110" mass="12700">LYVSATPEFVINKKEKMSVIIAEDKTFRNFIPFNGYGEMQIAAEILACRNENSRKTVSDQVLFATRLSLPILHFTKLRFRRILEELAKDPNGRKVALTALTKIRQFLLNQ</sequence>
<dbReference type="Proteomes" id="UP000789706">
    <property type="component" value="Unassembled WGS sequence"/>
</dbReference>
<accession>A0A9N9CUM9</accession>
<comment type="caution">
    <text evidence="1">The sequence shown here is derived from an EMBL/GenBank/DDBJ whole genome shotgun (WGS) entry which is preliminary data.</text>
</comment>
<reference evidence="1" key="1">
    <citation type="submission" date="2021-06" db="EMBL/GenBank/DDBJ databases">
        <authorList>
            <person name="Kallberg Y."/>
            <person name="Tangrot J."/>
            <person name="Rosling A."/>
        </authorList>
    </citation>
    <scope>NUCLEOTIDE SEQUENCE</scope>
    <source>
        <strain evidence="1">AZ414A</strain>
    </source>
</reference>
<feature type="non-terminal residue" evidence="1">
    <location>
        <position position="110"/>
    </location>
</feature>
<evidence type="ECO:0000313" key="2">
    <source>
        <dbReference type="Proteomes" id="UP000789706"/>
    </source>
</evidence>
<keyword evidence="2" id="KW-1185">Reference proteome</keyword>
<dbReference type="OrthoDB" id="2447694at2759"/>
<protein>
    <submittedName>
        <fullName evidence="1">1034_t:CDS:1</fullName>
    </submittedName>
</protein>
<dbReference type="AlphaFoldDB" id="A0A9N9CUM9"/>
<proteinExistence type="predicted"/>
<organism evidence="1 2">
    <name type="scientific">Diversispora eburnea</name>
    <dbReference type="NCBI Taxonomy" id="1213867"/>
    <lineage>
        <taxon>Eukaryota</taxon>
        <taxon>Fungi</taxon>
        <taxon>Fungi incertae sedis</taxon>
        <taxon>Mucoromycota</taxon>
        <taxon>Glomeromycotina</taxon>
        <taxon>Glomeromycetes</taxon>
        <taxon>Diversisporales</taxon>
        <taxon>Diversisporaceae</taxon>
        <taxon>Diversispora</taxon>
    </lineage>
</organism>
<name>A0A9N9CUM9_9GLOM</name>
<evidence type="ECO:0000313" key="1">
    <source>
        <dbReference type="EMBL" id="CAG8616299.1"/>
    </source>
</evidence>